<reference evidence="2" key="1">
    <citation type="journal article" date="2021" name="Sci. Adv.">
        <title>The American lobster genome reveals insights on longevity, neural, and immune adaptations.</title>
        <authorList>
            <person name="Polinski J.M."/>
            <person name="Zimin A.V."/>
            <person name="Clark K.F."/>
            <person name="Kohn A.B."/>
            <person name="Sadowski N."/>
            <person name="Timp W."/>
            <person name="Ptitsyn A."/>
            <person name="Khanna P."/>
            <person name="Romanova D.Y."/>
            <person name="Williams P."/>
            <person name="Greenwood S.J."/>
            <person name="Moroz L.L."/>
            <person name="Walt D.R."/>
            <person name="Bodnar A.G."/>
        </authorList>
    </citation>
    <scope>NUCLEOTIDE SEQUENCE</scope>
    <source>
        <strain evidence="2">GMGI-L3</strain>
    </source>
</reference>
<gene>
    <name evidence="2" type="ORF">Hamer_G000004</name>
</gene>
<sequence>MNIGNPGTFETEMNKMLERSNLPTMSFPDNPASGSVLHASRLTNPDAPQETDNAEEKGAAEQTPAATVHETNEADKAKSQMIKTSTQSTVERQDLQNTTQRETGAVRKKVTTATMDTQAEETLQTLEYADDCELQIHWCDKILVPSECKTMPDIMQPITKKELKWTYSNDKYSEALVKDYLIN</sequence>
<name>A0A8J5TSC6_HOMAM</name>
<dbReference type="AlphaFoldDB" id="A0A8J5TSC6"/>
<dbReference type="Proteomes" id="UP000747542">
    <property type="component" value="Unassembled WGS sequence"/>
</dbReference>
<dbReference type="EMBL" id="JAHLQT010002534">
    <property type="protein sequence ID" value="KAG7176823.1"/>
    <property type="molecule type" value="Genomic_DNA"/>
</dbReference>
<keyword evidence="3" id="KW-1185">Reference proteome</keyword>
<protein>
    <submittedName>
        <fullName evidence="2">Uncharacterized protein</fullName>
    </submittedName>
</protein>
<proteinExistence type="predicted"/>
<evidence type="ECO:0000313" key="3">
    <source>
        <dbReference type="Proteomes" id="UP000747542"/>
    </source>
</evidence>
<feature type="region of interest" description="Disordered" evidence="1">
    <location>
        <begin position="1"/>
        <end position="102"/>
    </location>
</feature>
<evidence type="ECO:0000313" key="2">
    <source>
        <dbReference type="EMBL" id="KAG7176823.1"/>
    </source>
</evidence>
<accession>A0A8J5TSC6</accession>
<feature type="compositionally biased region" description="Polar residues" evidence="1">
    <location>
        <begin position="81"/>
        <end position="102"/>
    </location>
</feature>
<evidence type="ECO:0000256" key="1">
    <source>
        <dbReference type="SAM" id="MobiDB-lite"/>
    </source>
</evidence>
<organism evidence="2 3">
    <name type="scientific">Homarus americanus</name>
    <name type="common">American lobster</name>
    <dbReference type="NCBI Taxonomy" id="6706"/>
    <lineage>
        <taxon>Eukaryota</taxon>
        <taxon>Metazoa</taxon>
        <taxon>Ecdysozoa</taxon>
        <taxon>Arthropoda</taxon>
        <taxon>Crustacea</taxon>
        <taxon>Multicrustacea</taxon>
        <taxon>Malacostraca</taxon>
        <taxon>Eumalacostraca</taxon>
        <taxon>Eucarida</taxon>
        <taxon>Decapoda</taxon>
        <taxon>Pleocyemata</taxon>
        <taxon>Astacidea</taxon>
        <taxon>Nephropoidea</taxon>
        <taxon>Nephropidae</taxon>
        <taxon>Homarus</taxon>
    </lineage>
</organism>
<comment type="caution">
    <text evidence="2">The sequence shown here is derived from an EMBL/GenBank/DDBJ whole genome shotgun (WGS) entry which is preliminary data.</text>
</comment>